<dbReference type="InterPro" id="IPR001845">
    <property type="entry name" value="HTH_ArsR_DNA-bd_dom"/>
</dbReference>
<keyword evidence="6" id="KW-1185">Reference proteome</keyword>
<dbReference type="STRING" id="415015.SAMN05660462_02949"/>
<evidence type="ECO:0000313" key="6">
    <source>
        <dbReference type="Proteomes" id="UP000198625"/>
    </source>
</evidence>
<keyword evidence="1" id="KW-0805">Transcription regulation</keyword>
<dbReference type="PANTHER" id="PTHR43132">
    <property type="entry name" value="ARSENICAL RESISTANCE OPERON REPRESSOR ARSR-RELATED"/>
    <property type="match status" value="1"/>
</dbReference>
<dbReference type="InterPro" id="IPR051011">
    <property type="entry name" value="Metal_resp_trans_reg"/>
</dbReference>
<protein>
    <submittedName>
        <fullName evidence="5">Helix-turn-helix domain-containing protein</fullName>
    </submittedName>
</protein>
<dbReference type="PANTHER" id="PTHR43132:SF2">
    <property type="entry name" value="ARSENICAL RESISTANCE OPERON REPRESSOR ARSR-RELATED"/>
    <property type="match status" value="1"/>
</dbReference>
<dbReference type="EMBL" id="FNQE01000048">
    <property type="protein sequence ID" value="SDZ38143.1"/>
    <property type="molecule type" value="Genomic_DNA"/>
</dbReference>
<feature type="domain" description="HTH arsR-type" evidence="4">
    <location>
        <begin position="2"/>
        <end position="90"/>
    </location>
</feature>
<dbReference type="NCBIfam" id="NF033788">
    <property type="entry name" value="HTH_metalloreg"/>
    <property type="match status" value="1"/>
</dbReference>
<dbReference type="Proteomes" id="UP000198625">
    <property type="component" value="Unassembled WGS sequence"/>
</dbReference>
<name>A0A1H3SJB5_9FIRM</name>
<dbReference type="InterPro" id="IPR036388">
    <property type="entry name" value="WH-like_DNA-bd_sf"/>
</dbReference>
<keyword evidence="3" id="KW-0804">Transcription</keyword>
<dbReference type="OrthoDB" id="9802016at2"/>
<dbReference type="InterPro" id="IPR011991">
    <property type="entry name" value="ArsR-like_HTH"/>
</dbReference>
<sequence>MSMNEDLVKKADILKAISHPIRLCIVKGLLENGAHNVTDMQSCLDAPQSTVSQHLTRLKAAGIVEGKREGVEIYYYLVNEEVKNVIRALF</sequence>
<dbReference type="GO" id="GO:0003700">
    <property type="term" value="F:DNA-binding transcription factor activity"/>
    <property type="evidence" value="ECO:0007669"/>
    <property type="project" value="InterPro"/>
</dbReference>
<dbReference type="PRINTS" id="PR00778">
    <property type="entry name" value="HTHARSR"/>
</dbReference>
<dbReference type="SUPFAM" id="SSF46785">
    <property type="entry name" value="Winged helix' DNA-binding domain"/>
    <property type="match status" value="1"/>
</dbReference>
<evidence type="ECO:0000256" key="3">
    <source>
        <dbReference type="ARBA" id="ARBA00023163"/>
    </source>
</evidence>
<dbReference type="CDD" id="cd00090">
    <property type="entry name" value="HTH_ARSR"/>
    <property type="match status" value="1"/>
</dbReference>
<dbReference type="PROSITE" id="PS50987">
    <property type="entry name" value="HTH_ARSR_2"/>
    <property type="match status" value="1"/>
</dbReference>
<dbReference type="Gene3D" id="1.10.10.10">
    <property type="entry name" value="Winged helix-like DNA-binding domain superfamily/Winged helix DNA-binding domain"/>
    <property type="match status" value="1"/>
</dbReference>
<dbReference type="RefSeq" id="WP_091732974.1">
    <property type="nucleotide sequence ID" value="NZ_FNQE01000048.1"/>
</dbReference>
<dbReference type="SMART" id="SM00418">
    <property type="entry name" value="HTH_ARSR"/>
    <property type="match status" value="1"/>
</dbReference>
<dbReference type="InterPro" id="IPR036390">
    <property type="entry name" value="WH_DNA-bd_sf"/>
</dbReference>
<organism evidence="5 6">
    <name type="scientific">Proteiniborus ethanoligenes</name>
    <dbReference type="NCBI Taxonomy" id="415015"/>
    <lineage>
        <taxon>Bacteria</taxon>
        <taxon>Bacillati</taxon>
        <taxon>Bacillota</taxon>
        <taxon>Clostridia</taxon>
        <taxon>Eubacteriales</taxon>
        <taxon>Proteiniborus</taxon>
    </lineage>
</organism>
<evidence type="ECO:0000313" key="5">
    <source>
        <dbReference type="EMBL" id="SDZ38143.1"/>
    </source>
</evidence>
<dbReference type="Pfam" id="PF12840">
    <property type="entry name" value="HTH_20"/>
    <property type="match status" value="1"/>
</dbReference>
<dbReference type="GO" id="GO:0003677">
    <property type="term" value="F:DNA binding"/>
    <property type="evidence" value="ECO:0007669"/>
    <property type="project" value="UniProtKB-KW"/>
</dbReference>
<evidence type="ECO:0000259" key="4">
    <source>
        <dbReference type="PROSITE" id="PS50987"/>
    </source>
</evidence>
<dbReference type="AlphaFoldDB" id="A0A1H3SJB5"/>
<evidence type="ECO:0000256" key="2">
    <source>
        <dbReference type="ARBA" id="ARBA00023125"/>
    </source>
</evidence>
<gene>
    <name evidence="5" type="ORF">SAMN05660462_02949</name>
</gene>
<proteinExistence type="predicted"/>
<reference evidence="5 6" key="1">
    <citation type="submission" date="2016-10" db="EMBL/GenBank/DDBJ databases">
        <authorList>
            <person name="de Groot N.N."/>
        </authorList>
    </citation>
    <scope>NUCLEOTIDE SEQUENCE [LARGE SCALE GENOMIC DNA]</scope>
    <source>
        <strain evidence="5 6">DSM 21650</strain>
    </source>
</reference>
<accession>A0A1H3SJB5</accession>
<keyword evidence="2" id="KW-0238">DNA-binding</keyword>
<evidence type="ECO:0000256" key="1">
    <source>
        <dbReference type="ARBA" id="ARBA00023015"/>
    </source>
</evidence>